<organism evidence="2 3">
    <name type="scientific">Lutimaribacter marinistellae</name>
    <dbReference type="NCBI Taxonomy" id="1820329"/>
    <lineage>
        <taxon>Bacteria</taxon>
        <taxon>Pseudomonadati</taxon>
        <taxon>Pseudomonadota</taxon>
        <taxon>Alphaproteobacteria</taxon>
        <taxon>Rhodobacterales</taxon>
        <taxon>Roseobacteraceae</taxon>
        <taxon>Lutimaribacter</taxon>
    </lineage>
</organism>
<proteinExistence type="predicted"/>
<evidence type="ECO:0000313" key="3">
    <source>
        <dbReference type="Proteomes" id="UP001595629"/>
    </source>
</evidence>
<evidence type="ECO:0000313" key="2">
    <source>
        <dbReference type="EMBL" id="MFC3615492.1"/>
    </source>
</evidence>
<dbReference type="RefSeq" id="WP_386736762.1">
    <property type="nucleotide sequence ID" value="NZ_JBHRXI010000017.1"/>
</dbReference>
<protein>
    <submittedName>
        <fullName evidence="2">Uncharacterized protein</fullName>
    </submittedName>
</protein>
<dbReference type="EMBL" id="JBHRXI010000017">
    <property type="protein sequence ID" value="MFC3615492.1"/>
    <property type="molecule type" value="Genomic_DNA"/>
</dbReference>
<dbReference type="Proteomes" id="UP001595629">
    <property type="component" value="Unassembled WGS sequence"/>
</dbReference>
<gene>
    <name evidence="2" type="ORF">ACFORG_17180</name>
</gene>
<feature type="coiled-coil region" evidence="1">
    <location>
        <begin position="44"/>
        <end position="71"/>
    </location>
</feature>
<sequence length="88" mass="10301">MRPEDLHTLFPDMCARVLTAAYDHPGVRAAIRDLDEVLWRIARCEEETRARADWETTRDELLAEIRRLVKRTTLPSRKADLEPQDDRG</sequence>
<accession>A0ABV7TIN6</accession>
<comment type="caution">
    <text evidence="2">The sequence shown here is derived from an EMBL/GenBank/DDBJ whole genome shotgun (WGS) entry which is preliminary data.</text>
</comment>
<name>A0ABV7TIN6_9RHOB</name>
<keyword evidence="1" id="KW-0175">Coiled coil</keyword>
<reference evidence="3" key="1">
    <citation type="journal article" date="2019" name="Int. J. Syst. Evol. Microbiol.">
        <title>The Global Catalogue of Microorganisms (GCM) 10K type strain sequencing project: providing services to taxonomists for standard genome sequencing and annotation.</title>
        <authorList>
            <consortium name="The Broad Institute Genomics Platform"/>
            <consortium name="The Broad Institute Genome Sequencing Center for Infectious Disease"/>
            <person name="Wu L."/>
            <person name="Ma J."/>
        </authorList>
    </citation>
    <scope>NUCLEOTIDE SEQUENCE [LARGE SCALE GENOMIC DNA]</scope>
    <source>
        <strain evidence="3">KCTC 42911</strain>
    </source>
</reference>
<keyword evidence="3" id="KW-1185">Reference proteome</keyword>
<evidence type="ECO:0000256" key="1">
    <source>
        <dbReference type="SAM" id="Coils"/>
    </source>
</evidence>